<evidence type="ECO:0000256" key="1">
    <source>
        <dbReference type="SAM" id="MobiDB-lite"/>
    </source>
</evidence>
<dbReference type="InterPro" id="IPR001563">
    <property type="entry name" value="Peptidase_S10"/>
</dbReference>
<dbReference type="AlphaFoldDB" id="A0A0N4Y576"/>
<keyword evidence="4" id="KW-1185">Reference proteome</keyword>
<dbReference type="GO" id="GO:0006508">
    <property type="term" value="P:proteolysis"/>
    <property type="evidence" value="ECO:0007669"/>
    <property type="project" value="InterPro"/>
</dbReference>
<evidence type="ECO:0000256" key="2">
    <source>
        <dbReference type="SAM" id="Phobius"/>
    </source>
</evidence>
<keyword evidence="2" id="KW-0472">Membrane</keyword>
<sequence>MTTENDGAEALKKSLVRRSIRNTKESCWETSIAGLDFLTVRGAGHFPAASSEKPKEALQLVVNFLRGTSYSTPIIQLPTTTISSTSASSTTSASTEVPVTSSTSQMPSTSTKHDKGAYSCSVVQVVVFMVGLLLFK</sequence>
<dbReference type="STRING" id="27835.A0A0N4Y576"/>
<dbReference type="Proteomes" id="UP000271162">
    <property type="component" value="Unassembled WGS sequence"/>
</dbReference>
<keyword evidence="2" id="KW-1133">Transmembrane helix</keyword>
<gene>
    <name evidence="3" type="ORF">NBR_LOCUS11120</name>
</gene>
<feature type="transmembrane region" description="Helical" evidence="2">
    <location>
        <begin position="116"/>
        <end position="135"/>
    </location>
</feature>
<name>A0A0N4Y576_NIPBR</name>
<dbReference type="Pfam" id="PF00450">
    <property type="entry name" value="Peptidase_S10"/>
    <property type="match status" value="1"/>
</dbReference>
<reference evidence="3 4" key="2">
    <citation type="submission" date="2018-11" db="EMBL/GenBank/DDBJ databases">
        <authorList>
            <consortium name="Pathogen Informatics"/>
        </authorList>
    </citation>
    <scope>NUCLEOTIDE SEQUENCE [LARGE SCALE GENOMIC DNA]</scope>
</reference>
<feature type="region of interest" description="Disordered" evidence="1">
    <location>
        <begin position="84"/>
        <end position="112"/>
    </location>
</feature>
<dbReference type="Gene3D" id="3.40.50.11320">
    <property type="match status" value="1"/>
</dbReference>
<proteinExistence type="predicted"/>
<evidence type="ECO:0000313" key="5">
    <source>
        <dbReference type="WBParaSite" id="NBR_0001111901-mRNA-1"/>
    </source>
</evidence>
<keyword evidence="2" id="KW-0812">Transmembrane</keyword>
<accession>A0A0N4Y576</accession>
<feature type="compositionally biased region" description="Low complexity" evidence="1">
    <location>
        <begin position="84"/>
        <end position="110"/>
    </location>
</feature>
<protein>
    <submittedName>
        <fullName evidence="5">Serine carboxypeptidase</fullName>
    </submittedName>
</protein>
<dbReference type="WBParaSite" id="NBR_0001111901-mRNA-1">
    <property type="protein sequence ID" value="NBR_0001111901-mRNA-1"/>
    <property type="gene ID" value="NBR_0001111901"/>
</dbReference>
<dbReference type="EMBL" id="UYSL01020461">
    <property type="protein sequence ID" value="VDL74709.1"/>
    <property type="molecule type" value="Genomic_DNA"/>
</dbReference>
<dbReference type="GO" id="GO:0004185">
    <property type="term" value="F:serine-type carboxypeptidase activity"/>
    <property type="evidence" value="ECO:0007669"/>
    <property type="project" value="InterPro"/>
</dbReference>
<evidence type="ECO:0000313" key="3">
    <source>
        <dbReference type="EMBL" id="VDL74709.1"/>
    </source>
</evidence>
<reference evidence="5" key="1">
    <citation type="submission" date="2017-02" db="UniProtKB">
        <authorList>
            <consortium name="WormBaseParasite"/>
        </authorList>
    </citation>
    <scope>IDENTIFICATION</scope>
</reference>
<organism evidence="5">
    <name type="scientific">Nippostrongylus brasiliensis</name>
    <name type="common">Rat hookworm</name>
    <dbReference type="NCBI Taxonomy" id="27835"/>
    <lineage>
        <taxon>Eukaryota</taxon>
        <taxon>Metazoa</taxon>
        <taxon>Ecdysozoa</taxon>
        <taxon>Nematoda</taxon>
        <taxon>Chromadorea</taxon>
        <taxon>Rhabditida</taxon>
        <taxon>Rhabditina</taxon>
        <taxon>Rhabditomorpha</taxon>
        <taxon>Strongyloidea</taxon>
        <taxon>Heligmosomidae</taxon>
        <taxon>Nippostrongylus</taxon>
    </lineage>
</organism>
<evidence type="ECO:0000313" key="4">
    <source>
        <dbReference type="Proteomes" id="UP000271162"/>
    </source>
</evidence>